<proteinExistence type="predicted"/>
<evidence type="ECO:0000313" key="2">
    <source>
        <dbReference type="EMBL" id="MDZ5758876.1"/>
    </source>
</evidence>
<dbReference type="InterPro" id="IPR008840">
    <property type="entry name" value="Sipho_Gp157"/>
</dbReference>
<protein>
    <submittedName>
        <fullName evidence="2">Siphovirus Gp157 family protein</fullName>
    </submittedName>
</protein>
<evidence type="ECO:0000313" key="3">
    <source>
        <dbReference type="Proteomes" id="UP001290462"/>
    </source>
</evidence>
<keyword evidence="1" id="KW-0175">Coiled coil</keyword>
<dbReference type="Proteomes" id="UP001290462">
    <property type="component" value="Unassembled WGS sequence"/>
</dbReference>
<name>A0AAW9JZG3_CARML</name>
<dbReference type="Pfam" id="PF05565">
    <property type="entry name" value="Sipho_Gp157"/>
    <property type="match status" value="1"/>
</dbReference>
<reference evidence="2" key="1">
    <citation type="submission" date="2023-08" db="EMBL/GenBank/DDBJ databases">
        <title>Genomic characterization of piscicolin 126 produced by Carnobacterium maltaromaticum CM22 strain isolated from salmon (Salmo salar).</title>
        <authorList>
            <person name="Gonzalez-Gragera E."/>
            <person name="Garcia-Lopez J.D."/>
            <person name="Teso-Perez C."/>
            <person name="Gimenez-Hernandez I."/>
            <person name="Peralta-Sanchez J.M."/>
            <person name="Valdivia E."/>
            <person name="Montalban-Lopez M."/>
            <person name="Martin-Platero A.M."/>
            <person name="Banos A."/>
            <person name="Martinez-Bueno M."/>
        </authorList>
    </citation>
    <scope>NUCLEOTIDE SEQUENCE</scope>
    <source>
        <strain evidence="2">CM22</strain>
    </source>
</reference>
<sequence length="163" mass="19096">MNILRLYELTRQYEQLLGLAEEEEIATQVLEDTLEALEETIYLKVENTAKVIKNLEAELIGFQTEIRRLTKRKQTLEKMIKRLKLYLQEEMERMTLDKVNGELFNVRIQNNPPSVVVMDIDKLSAYYLPQEPKLDKETLLKDLSAGKEILGAKRQQTRSIRIT</sequence>
<dbReference type="RefSeq" id="WP_229252232.1">
    <property type="nucleotide sequence ID" value="NZ_BJOJ01000076.1"/>
</dbReference>
<dbReference type="AlphaFoldDB" id="A0AAW9JZG3"/>
<evidence type="ECO:0000256" key="1">
    <source>
        <dbReference type="SAM" id="Coils"/>
    </source>
</evidence>
<dbReference type="EMBL" id="JAVBVO010000003">
    <property type="protein sequence ID" value="MDZ5758876.1"/>
    <property type="molecule type" value="Genomic_DNA"/>
</dbReference>
<organism evidence="2 3">
    <name type="scientific">Carnobacterium maltaromaticum</name>
    <name type="common">Carnobacterium piscicola</name>
    <dbReference type="NCBI Taxonomy" id="2751"/>
    <lineage>
        <taxon>Bacteria</taxon>
        <taxon>Bacillati</taxon>
        <taxon>Bacillota</taxon>
        <taxon>Bacilli</taxon>
        <taxon>Lactobacillales</taxon>
        <taxon>Carnobacteriaceae</taxon>
        <taxon>Carnobacterium</taxon>
    </lineage>
</organism>
<comment type="caution">
    <text evidence="2">The sequence shown here is derived from an EMBL/GenBank/DDBJ whole genome shotgun (WGS) entry which is preliminary data.</text>
</comment>
<feature type="coiled-coil region" evidence="1">
    <location>
        <begin position="20"/>
        <end position="93"/>
    </location>
</feature>
<accession>A0AAW9JZG3</accession>
<gene>
    <name evidence="2" type="ORF">RAK27_09440</name>
</gene>